<feature type="region of interest" description="Disordered" evidence="1">
    <location>
        <begin position="42"/>
        <end position="71"/>
    </location>
</feature>
<dbReference type="EMBL" id="JAESVA010000005">
    <property type="protein sequence ID" value="MCB8881572.1"/>
    <property type="molecule type" value="Genomic_DNA"/>
</dbReference>
<dbReference type="Proteomes" id="UP000721844">
    <property type="component" value="Unassembled WGS sequence"/>
</dbReference>
<evidence type="ECO:0000313" key="2">
    <source>
        <dbReference type="EMBL" id="MCB8881572.1"/>
    </source>
</evidence>
<dbReference type="RefSeq" id="WP_227308243.1">
    <property type="nucleotide sequence ID" value="NZ_JAESVA010000005.1"/>
</dbReference>
<sequence length="394" mass="39355">MAIASRLGAITAPAGLLLLLAGCSDVPNSIDPVSWWHNMEGGAIAQDRPPPPNPKAPFPHLAAAPKRPAGMPDAEWADLKAALTAQGANAHQYAADNPIPTLPTTPANGAAQTPKPAPVPAKPPAAAVTAAQAPTDSAADMAAIQRLENAQGPNGSNAGLASAKTVAAATAATQAPASASASNGTSVTFGGPDQPQNAQKAPPPGPQSLPVNAAGQPEQGKSVGTHYTYFDPNNGLSVPGALGPVAQPDEAHPPALPTSIPAPAAVPGFAIPALPSTYVPPKVLPQPAPYVAPAPLPPVPPLALSFPPRSAVLSAPMKRALLQLVYSRQTARIAVTGYGDAASETLADQSAAMPLALERSRAITVQLMADGLPADALVPSAQALGQGGLARLVD</sequence>
<dbReference type="PROSITE" id="PS51257">
    <property type="entry name" value="PROKAR_LIPOPROTEIN"/>
    <property type="match status" value="1"/>
</dbReference>
<dbReference type="AlphaFoldDB" id="A0A963Z2B9"/>
<evidence type="ECO:0008006" key="4">
    <source>
        <dbReference type="Google" id="ProtNLM"/>
    </source>
</evidence>
<feature type="region of interest" description="Disordered" evidence="1">
    <location>
        <begin position="239"/>
        <end position="258"/>
    </location>
</feature>
<gene>
    <name evidence="2" type="ORF">ACELLULO517_15085</name>
</gene>
<proteinExistence type="predicted"/>
<name>A0A963Z2B9_9PROT</name>
<keyword evidence="3" id="KW-1185">Reference proteome</keyword>
<comment type="caution">
    <text evidence="2">The sequence shown here is derived from an EMBL/GenBank/DDBJ whole genome shotgun (WGS) entry which is preliminary data.</text>
</comment>
<feature type="region of interest" description="Disordered" evidence="1">
    <location>
        <begin position="175"/>
        <end position="230"/>
    </location>
</feature>
<reference evidence="2 3" key="1">
    <citation type="journal article" date="2021" name="Microorganisms">
        <title>Acidisoma silvae sp. nov. and Acidisomacellulosilytica sp. nov., Two Acidophilic Bacteria Isolated from Decaying Wood, Hydrolyzing Cellulose and Producing Poly-3-hydroxybutyrate.</title>
        <authorList>
            <person name="Mieszkin S."/>
            <person name="Pouder E."/>
            <person name="Uroz S."/>
            <person name="Simon-Colin C."/>
            <person name="Alain K."/>
        </authorList>
    </citation>
    <scope>NUCLEOTIDE SEQUENCE [LARGE SCALE GENOMIC DNA]</scope>
    <source>
        <strain evidence="2 3">HW T5.17</strain>
    </source>
</reference>
<feature type="region of interest" description="Disordered" evidence="1">
    <location>
        <begin position="96"/>
        <end position="134"/>
    </location>
</feature>
<evidence type="ECO:0000313" key="3">
    <source>
        <dbReference type="Proteomes" id="UP000721844"/>
    </source>
</evidence>
<feature type="compositionally biased region" description="Pro residues" evidence="1">
    <location>
        <begin position="48"/>
        <end position="57"/>
    </location>
</feature>
<evidence type="ECO:0000256" key="1">
    <source>
        <dbReference type="SAM" id="MobiDB-lite"/>
    </source>
</evidence>
<organism evidence="2 3">
    <name type="scientific">Acidisoma cellulosilyticum</name>
    <dbReference type="NCBI Taxonomy" id="2802395"/>
    <lineage>
        <taxon>Bacteria</taxon>
        <taxon>Pseudomonadati</taxon>
        <taxon>Pseudomonadota</taxon>
        <taxon>Alphaproteobacteria</taxon>
        <taxon>Acetobacterales</taxon>
        <taxon>Acidocellaceae</taxon>
        <taxon>Acidisoma</taxon>
    </lineage>
</organism>
<protein>
    <recommendedName>
        <fullName evidence="4">OmpA-like domain-containing protein</fullName>
    </recommendedName>
</protein>
<feature type="compositionally biased region" description="Low complexity" evidence="1">
    <location>
        <begin position="124"/>
        <end position="134"/>
    </location>
</feature>
<feature type="compositionally biased region" description="Polar residues" evidence="1">
    <location>
        <begin position="183"/>
        <end position="199"/>
    </location>
</feature>
<accession>A0A963Z2B9</accession>